<gene>
    <name evidence="1" type="ORF">MNB_SUP05-13-122</name>
    <name evidence="2" type="ORF">MNB_SUP05-7-746</name>
</gene>
<organism evidence="1">
    <name type="scientific">hydrothermal vent metagenome</name>
    <dbReference type="NCBI Taxonomy" id="652676"/>
    <lineage>
        <taxon>unclassified sequences</taxon>
        <taxon>metagenomes</taxon>
        <taxon>ecological metagenomes</taxon>
    </lineage>
</organism>
<name>A0A1W1DFK4_9ZZZZ</name>
<protein>
    <submittedName>
        <fullName evidence="1">Uncharacterized protein</fullName>
    </submittedName>
</protein>
<sequence length="135" mass="15714">MSIEKIKAFPEITSAVIEGDDVVSVTQGYYDVDKVIAHIQTCIEMVRRYDKMGYYNLAKPEFVNEVITTFTNLELSKKDVIRANNFMEIKGFKECNRVWQLPDEMKVQASQMLQGFYVTYDTENWEDFSVEPIDS</sequence>
<evidence type="ECO:0000313" key="1">
    <source>
        <dbReference type="EMBL" id="SFV80120.1"/>
    </source>
</evidence>
<dbReference type="EMBL" id="FPHU01000047">
    <property type="protein sequence ID" value="SFV80120.1"/>
    <property type="molecule type" value="Genomic_DNA"/>
</dbReference>
<dbReference type="EMBL" id="FPHW01000235">
    <property type="protein sequence ID" value="SFV85612.1"/>
    <property type="molecule type" value="Genomic_DNA"/>
</dbReference>
<evidence type="ECO:0000313" key="2">
    <source>
        <dbReference type="EMBL" id="SFV85612.1"/>
    </source>
</evidence>
<accession>A0A1W1DFK4</accession>
<dbReference type="AlphaFoldDB" id="A0A1W1DFK4"/>
<reference evidence="1" key="1">
    <citation type="submission" date="2016-10" db="EMBL/GenBank/DDBJ databases">
        <authorList>
            <person name="de Groot N.N."/>
        </authorList>
    </citation>
    <scope>NUCLEOTIDE SEQUENCE</scope>
</reference>
<proteinExistence type="predicted"/>